<organism evidence="1 2">
    <name type="scientific">Coniosporium tulheliwenetii</name>
    <dbReference type="NCBI Taxonomy" id="3383036"/>
    <lineage>
        <taxon>Eukaryota</taxon>
        <taxon>Fungi</taxon>
        <taxon>Dikarya</taxon>
        <taxon>Ascomycota</taxon>
        <taxon>Pezizomycotina</taxon>
        <taxon>Dothideomycetes</taxon>
        <taxon>Dothideomycetes incertae sedis</taxon>
        <taxon>Coniosporium</taxon>
    </lineage>
</organism>
<reference evidence="1" key="1">
    <citation type="submission" date="2022-10" db="EMBL/GenBank/DDBJ databases">
        <title>Culturing micro-colonial fungi from biological soil crusts in the Mojave desert and describing Neophaeococcomyces mojavensis, and introducing the new genera and species Taxawa tesnikishii.</title>
        <authorList>
            <person name="Kurbessoian T."/>
            <person name="Stajich J.E."/>
        </authorList>
    </citation>
    <scope>NUCLEOTIDE SEQUENCE</scope>
    <source>
        <strain evidence="1">JES_115</strain>
    </source>
</reference>
<proteinExistence type="predicted"/>
<gene>
    <name evidence="1" type="primary">ATP20</name>
    <name evidence="1" type="ORF">H2199_002556</name>
</gene>
<dbReference type="EMBL" id="JAPDRP010000006">
    <property type="protein sequence ID" value="KAJ9646507.1"/>
    <property type="molecule type" value="Genomic_DNA"/>
</dbReference>
<evidence type="ECO:0000313" key="1">
    <source>
        <dbReference type="EMBL" id="KAJ9646507.1"/>
    </source>
</evidence>
<dbReference type="Proteomes" id="UP001172680">
    <property type="component" value="Unassembled WGS sequence"/>
</dbReference>
<comment type="caution">
    <text evidence="1">The sequence shown here is derived from an EMBL/GenBank/DDBJ whole genome shotgun (WGS) entry which is preliminary data.</text>
</comment>
<evidence type="ECO:0000313" key="2">
    <source>
        <dbReference type="Proteomes" id="UP001172680"/>
    </source>
</evidence>
<name>A0ACC2ZGF2_9PEZI</name>
<protein>
    <submittedName>
        <fullName evidence="1">ATP synthase subunit G atp20</fullName>
    </submittedName>
</protein>
<keyword evidence="2" id="KW-1185">Reference proteome</keyword>
<accession>A0ACC2ZGF2</accession>
<sequence>MSAQQFFQQPPPSHPSSGAKLRARTTSTSTTTSIKPGELTVDIDISSDPVFTMSFAASRAVLRHSQFAVRRAGLRNASTIPDATGSVKPKTSQATSKASEGLTRVSSSAGGMVSRLGGAMSSIGGRTGRMVNFVQSLIPPTMYYGRVGLELAKMVFEARKMSPPSLSAFQSYLQPVINALRHPASMFSQTANSSTVQPTNILSRMRNVSGQDLAAAGVVAAECIGFFSVGEMIGRMKIVGYRTSAPAPDAQVHHKDV</sequence>